<evidence type="ECO:0000259" key="8">
    <source>
        <dbReference type="PROSITE" id="PS50238"/>
    </source>
</evidence>
<dbReference type="PANTHER" id="PTHR46075:SF2">
    <property type="entry name" value="RHO GTPASE ACTIVATING PROTEIN AT 5A, ISOFORM A"/>
    <property type="match status" value="1"/>
</dbReference>
<dbReference type="SMART" id="SM00324">
    <property type="entry name" value="RhoGAP"/>
    <property type="match status" value="1"/>
</dbReference>
<dbReference type="OrthoDB" id="3196451at2759"/>
<dbReference type="SUPFAM" id="SSF55550">
    <property type="entry name" value="SH2 domain"/>
    <property type="match status" value="1"/>
</dbReference>
<keyword evidence="1" id="KW-0343">GTPase activation</keyword>
<evidence type="ECO:0000256" key="5">
    <source>
        <dbReference type="SAM" id="MobiDB-lite"/>
    </source>
</evidence>
<dbReference type="InterPro" id="IPR020454">
    <property type="entry name" value="DAG/PE-bd"/>
</dbReference>
<evidence type="ECO:0000313" key="9">
    <source>
        <dbReference type="EMBL" id="KAF5404296.1"/>
    </source>
</evidence>
<evidence type="ECO:0000259" key="6">
    <source>
        <dbReference type="PROSITE" id="PS50001"/>
    </source>
</evidence>
<feature type="region of interest" description="Disordered" evidence="5">
    <location>
        <begin position="286"/>
        <end position="340"/>
    </location>
</feature>
<gene>
    <name evidence="9" type="ORF">PHET_02191</name>
</gene>
<dbReference type="Gene3D" id="1.10.555.10">
    <property type="entry name" value="Rho GTPase activation protein"/>
    <property type="match status" value="1"/>
</dbReference>
<dbReference type="GO" id="GO:0007165">
    <property type="term" value="P:signal transduction"/>
    <property type="evidence" value="ECO:0007669"/>
    <property type="project" value="InterPro"/>
</dbReference>
<dbReference type="InterPro" id="IPR008936">
    <property type="entry name" value="Rho_GTPase_activation_prot"/>
</dbReference>
<keyword evidence="2" id="KW-0479">Metal-binding</keyword>
<feature type="region of interest" description="Disordered" evidence="5">
    <location>
        <begin position="770"/>
        <end position="828"/>
    </location>
</feature>
<sequence>MEFRVWQNKLYNLQLEAPKPHLIACHNELVIRPPQYGPEFHGPISRQETEDLLQHAPDGAYLIRESQRAADAYTLVIWFDRVARNYKLFYDAETKQHYVGENRFDTVDLLVADGLIHFYVETRGADVLLKMAEANNYERTPFYKMRYHTFSAGALQSGLQKSLKDSVDSSVEQNKTDVDAVNRLRKSRRTYVPTVGESNSALNLADFNVTKIQWRRQSADVEPFSRPNTTTTLPPPQSLLDWPLSPDKLSHSKSDGRNYRDCPPLAELCEFRRSSVLQPEALPELHSDLTIPPVPPPRSSSGVNHLHRPSISETSESTASMSVRPVDPPSTVLRKNNQFPSGHLVDGSFVKLENIPENAESPHAVQTSQEFDSAVCSTLETSASSGDHSSLSGTSGSPTNASPLFVSRKQSHPIRQDRNRHALLLTDSAENGSPTSVTVNGENRQAMLSLLERYKLPAACLVGDHPSTPADTDRRKHNFKVQTFRGPHWCDFCTHFIWGLVAQGVKCAECGFQAHKRCSDRVPDDCLPDIKQMKRVFGVDLISLAIAERKPVPTILERCIGEVEKRGALVCEGLYRVPGNHDRVEQARAAFDKDFESAAISSSRIPDVNVITSLIKSFLRQLPVPLITYDAHPKLIDIICNDQLTEEEKLCAIAAVLSTLPPAHYESLRFFMRHIHRVAANHERNMMSVENLAVVLTPSLMSSSYTDPMSCMVGMQKEHALVERLIRDYARLFPIADRPLRRNFTIEPDHSHEHSSRAVLSADRPNSQWIPDGLGFTPARPTPAASSHNRRWFTRNRRSMDTQLLSGPPAGTAQTPPPTPVPSVDAAI</sequence>
<dbReference type="SMART" id="SM00109">
    <property type="entry name" value="C1"/>
    <property type="match status" value="1"/>
</dbReference>
<dbReference type="AlphaFoldDB" id="A0A8J4TLN4"/>
<dbReference type="Pfam" id="PF00620">
    <property type="entry name" value="RhoGAP"/>
    <property type="match status" value="1"/>
</dbReference>
<dbReference type="InterPro" id="IPR002219">
    <property type="entry name" value="PKC_DAG/PE"/>
</dbReference>
<dbReference type="Gene3D" id="3.30.60.20">
    <property type="match status" value="1"/>
</dbReference>
<feature type="compositionally biased region" description="Basic residues" evidence="5">
    <location>
        <begin position="788"/>
        <end position="797"/>
    </location>
</feature>
<feature type="compositionally biased region" description="Polar residues" evidence="5">
    <location>
        <begin position="311"/>
        <end position="321"/>
    </location>
</feature>
<protein>
    <submittedName>
        <fullName evidence="9">N-chimaerin</fullName>
    </submittedName>
</protein>
<feature type="domain" description="Rho-GAP" evidence="8">
    <location>
        <begin position="539"/>
        <end position="733"/>
    </location>
</feature>
<dbReference type="InterPro" id="IPR035840">
    <property type="entry name" value="Chimaerin_SH2"/>
</dbReference>
<dbReference type="CDD" id="cd20806">
    <property type="entry name" value="C1_CHN"/>
    <property type="match status" value="1"/>
</dbReference>
<dbReference type="EMBL" id="LUCH01000799">
    <property type="protein sequence ID" value="KAF5404296.1"/>
    <property type="molecule type" value="Genomic_DNA"/>
</dbReference>
<dbReference type="PROSITE" id="PS50238">
    <property type="entry name" value="RHOGAP"/>
    <property type="match status" value="1"/>
</dbReference>
<dbReference type="SUPFAM" id="SSF57889">
    <property type="entry name" value="Cysteine-rich domain"/>
    <property type="match status" value="1"/>
</dbReference>
<comment type="caution">
    <text evidence="9">The sequence shown here is derived from an EMBL/GenBank/DDBJ whole genome shotgun (WGS) entry which is preliminary data.</text>
</comment>
<dbReference type="FunFam" id="3.30.60.20:FF:000025">
    <property type="entry name" value="Chimaerin"/>
    <property type="match status" value="1"/>
</dbReference>
<feature type="compositionally biased region" description="Basic and acidic residues" evidence="5">
    <location>
        <begin position="248"/>
        <end position="260"/>
    </location>
</feature>
<dbReference type="CDD" id="cd10352">
    <property type="entry name" value="SH2_a2chimerin_b2chimerin"/>
    <property type="match status" value="1"/>
</dbReference>
<evidence type="ECO:0000256" key="1">
    <source>
        <dbReference type="ARBA" id="ARBA00022468"/>
    </source>
</evidence>
<keyword evidence="10" id="KW-1185">Reference proteome</keyword>
<feature type="compositionally biased region" description="Low complexity" evidence="5">
    <location>
        <begin position="381"/>
        <end position="399"/>
    </location>
</feature>
<dbReference type="GO" id="GO:0005096">
    <property type="term" value="F:GTPase activator activity"/>
    <property type="evidence" value="ECO:0007669"/>
    <property type="project" value="UniProtKB-KW"/>
</dbReference>
<dbReference type="SMART" id="SM00252">
    <property type="entry name" value="SH2"/>
    <property type="match status" value="1"/>
</dbReference>
<dbReference type="InterPro" id="IPR051854">
    <property type="entry name" value="Rho-type_GAP"/>
</dbReference>
<evidence type="ECO:0000256" key="3">
    <source>
        <dbReference type="ARBA" id="ARBA00022833"/>
    </source>
</evidence>
<dbReference type="PROSITE" id="PS50001">
    <property type="entry name" value="SH2"/>
    <property type="match status" value="1"/>
</dbReference>
<dbReference type="InterPro" id="IPR000198">
    <property type="entry name" value="RhoGAP_dom"/>
</dbReference>
<dbReference type="Gene3D" id="3.30.505.10">
    <property type="entry name" value="SH2 domain"/>
    <property type="match status" value="1"/>
</dbReference>
<dbReference type="GO" id="GO:0046872">
    <property type="term" value="F:metal ion binding"/>
    <property type="evidence" value="ECO:0007669"/>
    <property type="project" value="UniProtKB-KW"/>
</dbReference>
<feature type="region of interest" description="Disordered" evidence="5">
    <location>
        <begin position="379"/>
        <end position="415"/>
    </location>
</feature>
<dbReference type="PANTHER" id="PTHR46075">
    <property type="entry name" value="CHIMERIN FAMILY MEMBER"/>
    <property type="match status" value="1"/>
</dbReference>
<dbReference type="PROSITE" id="PS50081">
    <property type="entry name" value="ZF_DAG_PE_2"/>
    <property type="match status" value="1"/>
</dbReference>
<evidence type="ECO:0000313" key="10">
    <source>
        <dbReference type="Proteomes" id="UP000748531"/>
    </source>
</evidence>
<reference evidence="9" key="1">
    <citation type="submission" date="2019-05" db="EMBL/GenBank/DDBJ databases">
        <title>Annotation for the trematode Paragonimus heterotremus.</title>
        <authorList>
            <person name="Choi Y.-J."/>
        </authorList>
    </citation>
    <scope>NUCLEOTIDE SEQUENCE</scope>
    <source>
        <strain evidence="9">LC</strain>
    </source>
</reference>
<feature type="domain" description="SH2" evidence="6">
    <location>
        <begin position="39"/>
        <end position="111"/>
    </location>
</feature>
<accession>A0A8J4TLN4</accession>
<dbReference type="PRINTS" id="PR00008">
    <property type="entry name" value="DAGPEDOMAIN"/>
</dbReference>
<dbReference type="Pfam" id="PF00130">
    <property type="entry name" value="C1_1"/>
    <property type="match status" value="1"/>
</dbReference>
<dbReference type="PROSITE" id="PS00479">
    <property type="entry name" value="ZF_DAG_PE_1"/>
    <property type="match status" value="1"/>
</dbReference>
<keyword evidence="3" id="KW-0862">Zinc</keyword>
<feature type="region of interest" description="Disordered" evidence="5">
    <location>
        <begin position="218"/>
        <end position="260"/>
    </location>
</feature>
<proteinExistence type="predicted"/>
<dbReference type="Pfam" id="PF00017">
    <property type="entry name" value="SH2"/>
    <property type="match status" value="1"/>
</dbReference>
<organism evidence="9 10">
    <name type="scientific">Paragonimus heterotremus</name>
    <dbReference type="NCBI Taxonomy" id="100268"/>
    <lineage>
        <taxon>Eukaryota</taxon>
        <taxon>Metazoa</taxon>
        <taxon>Spiralia</taxon>
        <taxon>Lophotrochozoa</taxon>
        <taxon>Platyhelminthes</taxon>
        <taxon>Trematoda</taxon>
        <taxon>Digenea</taxon>
        <taxon>Plagiorchiida</taxon>
        <taxon>Troglotremata</taxon>
        <taxon>Troglotrematidae</taxon>
        <taxon>Paragonimus</taxon>
    </lineage>
</organism>
<dbReference type="InterPro" id="IPR036860">
    <property type="entry name" value="SH2_dom_sf"/>
</dbReference>
<keyword evidence="4" id="KW-0727">SH2 domain</keyword>
<dbReference type="Proteomes" id="UP000748531">
    <property type="component" value="Unassembled WGS sequence"/>
</dbReference>
<evidence type="ECO:0000256" key="4">
    <source>
        <dbReference type="PROSITE-ProRule" id="PRU00191"/>
    </source>
</evidence>
<evidence type="ECO:0000259" key="7">
    <source>
        <dbReference type="PROSITE" id="PS50081"/>
    </source>
</evidence>
<name>A0A8J4TLN4_9TREM</name>
<dbReference type="InterPro" id="IPR046349">
    <property type="entry name" value="C1-like_sf"/>
</dbReference>
<dbReference type="InterPro" id="IPR000980">
    <property type="entry name" value="SH2"/>
</dbReference>
<dbReference type="FunFam" id="3.30.505.10:FF:000019">
    <property type="entry name" value="Chimaerin"/>
    <property type="match status" value="1"/>
</dbReference>
<evidence type="ECO:0000256" key="2">
    <source>
        <dbReference type="ARBA" id="ARBA00022723"/>
    </source>
</evidence>
<dbReference type="SUPFAM" id="SSF48350">
    <property type="entry name" value="GTPase activation domain, GAP"/>
    <property type="match status" value="1"/>
</dbReference>
<feature type="domain" description="Phorbol-ester/DAG-type" evidence="7">
    <location>
        <begin position="476"/>
        <end position="526"/>
    </location>
</feature>